<feature type="region of interest" description="Domain III, AAA+ region" evidence="8">
    <location>
        <begin position="142"/>
        <end position="358"/>
    </location>
</feature>
<dbReference type="InterPro" id="IPR003593">
    <property type="entry name" value="AAA+_ATPase"/>
</dbReference>
<dbReference type="HAMAP" id="MF_00377">
    <property type="entry name" value="DnaA_bact"/>
    <property type="match status" value="1"/>
</dbReference>
<dbReference type="CDD" id="cd06571">
    <property type="entry name" value="Bac_DnaA_C"/>
    <property type="match status" value="1"/>
</dbReference>
<dbReference type="InterPro" id="IPR013317">
    <property type="entry name" value="DnaA_dom"/>
</dbReference>
<dbReference type="Gene3D" id="3.40.50.300">
    <property type="entry name" value="P-loop containing nucleotide triphosphate hydrolases"/>
    <property type="match status" value="1"/>
</dbReference>
<name>A0ABT2GI42_9MICO</name>
<evidence type="ECO:0000256" key="9">
    <source>
        <dbReference type="NCBIfam" id="TIGR00362"/>
    </source>
</evidence>
<dbReference type="InterPro" id="IPR010921">
    <property type="entry name" value="Trp_repressor/repl_initiator"/>
</dbReference>
<dbReference type="InterPro" id="IPR027417">
    <property type="entry name" value="P-loop_NTPase"/>
</dbReference>
<dbReference type="PRINTS" id="PR00051">
    <property type="entry name" value="DNAA"/>
</dbReference>
<dbReference type="PROSITE" id="PS01008">
    <property type="entry name" value="DNAA"/>
    <property type="match status" value="1"/>
</dbReference>
<accession>A0ABT2GI42</accession>
<evidence type="ECO:0000256" key="4">
    <source>
        <dbReference type="ARBA" id="ARBA00022741"/>
    </source>
</evidence>
<feature type="binding site" evidence="8">
    <location>
        <position position="188"/>
    </location>
    <ligand>
        <name>ATP</name>
        <dbReference type="ChEBI" id="CHEBI:30616"/>
    </ligand>
</feature>
<reference evidence="14" key="1">
    <citation type="submission" date="2022-08" db="EMBL/GenBank/DDBJ databases">
        <authorList>
            <person name="Deng Y."/>
            <person name="Han X.-F."/>
            <person name="Zhang Y.-Q."/>
        </authorList>
    </citation>
    <scope>NUCLEOTIDE SEQUENCE</scope>
    <source>
        <strain evidence="14">CPCC 205716</strain>
    </source>
</reference>
<dbReference type="PANTHER" id="PTHR30050">
    <property type="entry name" value="CHROMOSOMAL REPLICATION INITIATOR PROTEIN DNAA"/>
    <property type="match status" value="1"/>
</dbReference>
<feature type="binding site" evidence="8">
    <location>
        <position position="189"/>
    </location>
    <ligand>
        <name>ATP</name>
        <dbReference type="ChEBI" id="CHEBI:30616"/>
    </ligand>
</feature>
<evidence type="ECO:0000256" key="8">
    <source>
        <dbReference type="HAMAP-Rule" id="MF_00377"/>
    </source>
</evidence>
<dbReference type="CDD" id="cd00009">
    <property type="entry name" value="AAA"/>
    <property type="match status" value="1"/>
</dbReference>
<feature type="region of interest" description="Domain I, interacts with DnaA modulators" evidence="8">
    <location>
        <begin position="1"/>
        <end position="96"/>
    </location>
</feature>
<evidence type="ECO:0000256" key="3">
    <source>
        <dbReference type="ARBA" id="ARBA00022705"/>
    </source>
</evidence>
<dbReference type="PANTHER" id="PTHR30050:SF2">
    <property type="entry name" value="CHROMOSOMAL REPLICATION INITIATOR PROTEIN DNAA"/>
    <property type="match status" value="1"/>
</dbReference>
<evidence type="ECO:0000256" key="1">
    <source>
        <dbReference type="ARBA" id="ARBA00006583"/>
    </source>
</evidence>
<keyword evidence="2 8" id="KW-0963">Cytoplasm</keyword>
<evidence type="ECO:0000256" key="7">
    <source>
        <dbReference type="ARBA" id="ARBA00023125"/>
    </source>
</evidence>
<gene>
    <name evidence="8 14" type="primary">dnaA</name>
    <name evidence="14" type="ORF">NVV95_15130</name>
</gene>
<comment type="subcellular location">
    <subcellularLocation>
        <location evidence="8">Cytoplasm</location>
    </subcellularLocation>
</comment>
<evidence type="ECO:0000256" key="2">
    <source>
        <dbReference type="ARBA" id="ARBA00022490"/>
    </source>
</evidence>
<keyword evidence="6 8" id="KW-0446">Lipid-binding</keyword>
<dbReference type="SMART" id="SM00760">
    <property type="entry name" value="Bac_DnaA_C"/>
    <property type="match status" value="1"/>
</dbReference>
<dbReference type="Proteomes" id="UP001165580">
    <property type="component" value="Unassembled WGS sequence"/>
</dbReference>
<dbReference type="Pfam" id="PF08299">
    <property type="entry name" value="Bac_DnaA_C"/>
    <property type="match status" value="1"/>
</dbReference>
<keyword evidence="5 8" id="KW-0067">ATP-binding</keyword>
<dbReference type="Pfam" id="PF00308">
    <property type="entry name" value="Bac_DnaA"/>
    <property type="match status" value="1"/>
</dbReference>
<comment type="function">
    <text evidence="8 10">Plays an essential role in the initiation and regulation of chromosomal replication. ATP-DnaA binds to the origin of replication (oriC) to initiate formation of the DNA replication initiation complex once per cell cycle. Binds the DnaA box (a 9 base pair repeat at the origin) and separates the double-stranded (ds)DNA. Forms a right-handed helical filament on oriC DNA; dsDNA binds to the exterior of the filament while single-stranded (ss)DNA is stabiized in the filament's interior. The ATP-DnaA-oriC complex binds and stabilizes one strand of the AT-rich DNA unwinding element (DUE), permitting loading of DNA polymerase. After initiation quickly degrades to an ADP-DnaA complex that is not apt for DNA replication. Binds acidic phospholipids.</text>
</comment>
<dbReference type="InterPro" id="IPR018312">
    <property type="entry name" value="Chromosome_initiator_DnaA_CS"/>
</dbReference>
<evidence type="ECO:0000259" key="13">
    <source>
        <dbReference type="SMART" id="SM00760"/>
    </source>
</evidence>
<organism evidence="14 15">
    <name type="scientific">Herbiconiux gentiana</name>
    <dbReference type="NCBI Taxonomy" id="2970912"/>
    <lineage>
        <taxon>Bacteria</taxon>
        <taxon>Bacillati</taxon>
        <taxon>Actinomycetota</taxon>
        <taxon>Actinomycetes</taxon>
        <taxon>Micrococcales</taxon>
        <taxon>Microbacteriaceae</taxon>
        <taxon>Herbiconiux</taxon>
    </lineage>
</organism>
<evidence type="ECO:0000256" key="10">
    <source>
        <dbReference type="RuleBase" id="RU000577"/>
    </source>
</evidence>
<dbReference type="NCBIfam" id="TIGR00362">
    <property type="entry name" value="DnaA"/>
    <property type="match status" value="1"/>
</dbReference>
<dbReference type="EMBL" id="JANTEZ010000006">
    <property type="protein sequence ID" value="MCS5715882.1"/>
    <property type="molecule type" value="Genomic_DNA"/>
</dbReference>
<comment type="caution">
    <text evidence="8">Lacks conserved residue(s) required for the propagation of feature annotation.</text>
</comment>
<comment type="domain">
    <text evidence="8">Domain I is involved in oligomerization and binding regulators, domain II is flexibile and of varying length in different bacteria, domain III forms the AAA+ region, while domain IV binds dsDNA.</text>
</comment>
<dbReference type="SUPFAM" id="SSF48295">
    <property type="entry name" value="TrpR-like"/>
    <property type="match status" value="1"/>
</dbReference>
<feature type="region of interest" description="Domain IV, binds dsDNA" evidence="8">
    <location>
        <begin position="359"/>
        <end position="486"/>
    </location>
</feature>
<sequence length="486" mass="54171">MADGAASTEDNWRTVLQVLSTDDRITPQLRGFLGLVVPKGILGGSFYLEVPNDFTRDMLEQRVRPSLLSALGTLDDALAVSNFSVVVNPDIDDYDSGADNPAPSVAVDTRDELTQPVVTSSYAESIPHAQETVGPARNNDTRLNPKYSFDNFVIGGSNRFAHAAAVAVAEAPAKAYNPLFIYGDSGLGKTHLLHAIGHYAISLYPGVRVRYVSSEEFTNDFINSIANNRGAAFHSRYRDIDLLLIDDIQFLQGKAETQEAFFHTFNTLHDHNKQVVITSDLPPKHLTGFEDRMRTRFEWGLITDVQTPDLETRIAILRKKAQSERLRVPDDILEFMATKVSSNVRELEGTLIRVTAFASLNRTPVDMQLVQTVLKDLITLDDDNVIAPVDIINHTAEYFKLSVDDLYGSSRSQAIATARQIAMYLCREMTSLSLPKIGQLFGGRDHTTVMYANNKIGKLMTEKRSIYNQVTEISNRIKHNQRYKSA</sequence>
<dbReference type="SUPFAM" id="SSF52540">
    <property type="entry name" value="P-loop containing nucleoside triphosphate hydrolases"/>
    <property type="match status" value="1"/>
</dbReference>
<evidence type="ECO:0000256" key="11">
    <source>
        <dbReference type="RuleBase" id="RU004227"/>
    </source>
</evidence>
<dbReference type="InterPro" id="IPR020591">
    <property type="entry name" value="Chromosome_initiator_DnaA-like"/>
</dbReference>
<comment type="similarity">
    <text evidence="1 8 11">Belongs to the DnaA family.</text>
</comment>
<dbReference type="Gene3D" id="1.10.8.60">
    <property type="match status" value="1"/>
</dbReference>
<keyword evidence="7 8" id="KW-0238">DNA-binding</keyword>
<dbReference type="SMART" id="SM00382">
    <property type="entry name" value="AAA"/>
    <property type="match status" value="1"/>
</dbReference>
<comment type="caution">
    <text evidence="14">The sequence shown here is derived from an EMBL/GenBank/DDBJ whole genome shotgun (WGS) entry which is preliminary data.</text>
</comment>
<evidence type="ECO:0000256" key="5">
    <source>
        <dbReference type="ARBA" id="ARBA00022840"/>
    </source>
</evidence>
<keyword evidence="15" id="KW-1185">Reference proteome</keyword>
<evidence type="ECO:0000256" key="6">
    <source>
        <dbReference type="ARBA" id="ARBA00023121"/>
    </source>
</evidence>
<evidence type="ECO:0000259" key="12">
    <source>
        <dbReference type="SMART" id="SM00382"/>
    </source>
</evidence>
<dbReference type="InterPro" id="IPR013159">
    <property type="entry name" value="DnaA_C"/>
</dbReference>
<feature type="binding site" evidence="8">
    <location>
        <position position="190"/>
    </location>
    <ligand>
        <name>ATP</name>
        <dbReference type="ChEBI" id="CHEBI:30616"/>
    </ligand>
</feature>
<evidence type="ECO:0000313" key="14">
    <source>
        <dbReference type="EMBL" id="MCS5715882.1"/>
    </source>
</evidence>
<keyword evidence="4 8" id="KW-0547">Nucleotide-binding</keyword>
<evidence type="ECO:0000313" key="15">
    <source>
        <dbReference type="Proteomes" id="UP001165580"/>
    </source>
</evidence>
<dbReference type="Gene3D" id="1.10.1750.10">
    <property type="match status" value="1"/>
</dbReference>
<dbReference type="NCBIfam" id="NF010686">
    <property type="entry name" value="PRK14086.1"/>
    <property type="match status" value="1"/>
</dbReference>
<proteinExistence type="inferred from homology"/>
<feature type="domain" description="Chromosomal replication initiator DnaA C-terminal" evidence="13">
    <location>
        <begin position="387"/>
        <end position="456"/>
    </location>
</feature>
<keyword evidence="3 8" id="KW-0235">DNA replication</keyword>
<comment type="subunit">
    <text evidence="8">Oligomerizes as a right-handed, spiral filament on DNA at oriC.</text>
</comment>
<feature type="domain" description="AAA+ ATPase" evidence="12">
    <location>
        <begin position="175"/>
        <end position="303"/>
    </location>
</feature>
<feature type="binding site" evidence="8">
    <location>
        <position position="186"/>
    </location>
    <ligand>
        <name>ATP</name>
        <dbReference type="ChEBI" id="CHEBI:30616"/>
    </ligand>
</feature>
<protein>
    <recommendedName>
        <fullName evidence="8 9">Chromosomal replication initiator protein DnaA</fullName>
    </recommendedName>
</protein>
<dbReference type="InterPro" id="IPR001957">
    <property type="entry name" value="Chromosome_initiator_DnaA"/>
</dbReference>